<dbReference type="AlphaFoldDB" id="A0AAV7MUA9"/>
<dbReference type="Proteomes" id="UP001066276">
    <property type="component" value="Chromosome 9"/>
</dbReference>
<evidence type="ECO:0000313" key="2">
    <source>
        <dbReference type="EMBL" id="KAJ1106054.1"/>
    </source>
</evidence>
<feature type="region of interest" description="Disordered" evidence="1">
    <location>
        <begin position="49"/>
        <end position="74"/>
    </location>
</feature>
<feature type="compositionally biased region" description="Basic and acidic residues" evidence="1">
    <location>
        <begin position="49"/>
        <end position="70"/>
    </location>
</feature>
<keyword evidence="3" id="KW-1185">Reference proteome</keyword>
<evidence type="ECO:0000313" key="3">
    <source>
        <dbReference type="Proteomes" id="UP001066276"/>
    </source>
</evidence>
<evidence type="ECO:0000256" key="1">
    <source>
        <dbReference type="SAM" id="MobiDB-lite"/>
    </source>
</evidence>
<dbReference type="EMBL" id="JANPWB010000013">
    <property type="protein sequence ID" value="KAJ1106054.1"/>
    <property type="molecule type" value="Genomic_DNA"/>
</dbReference>
<reference evidence="2" key="1">
    <citation type="journal article" date="2022" name="bioRxiv">
        <title>Sequencing and chromosome-scale assembly of the giantPleurodeles waltlgenome.</title>
        <authorList>
            <person name="Brown T."/>
            <person name="Elewa A."/>
            <person name="Iarovenko S."/>
            <person name="Subramanian E."/>
            <person name="Araus A.J."/>
            <person name="Petzold A."/>
            <person name="Susuki M."/>
            <person name="Suzuki K.-i.T."/>
            <person name="Hayashi T."/>
            <person name="Toyoda A."/>
            <person name="Oliveira C."/>
            <person name="Osipova E."/>
            <person name="Leigh N.D."/>
            <person name="Simon A."/>
            <person name="Yun M.H."/>
        </authorList>
    </citation>
    <scope>NUCLEOTIDE SEQUENCE</scope>
    <source>
        <strain evidence="2">20211129_DDA</strain>
        <tissue evidence="2">Liver</tissue>
    </source>
</reference>
<protein>
    <submittedName>
        <fullName evidence="2">Uncharacterized protein</fullName>
    </submittedName>
</protein>
<gene>
    <name evidence="2" type="ORF">NDU88_003457</name>
</gene>
<comment type="caution">
    <text evidence="2">The sequence shown here is derived from an EMBL/GenBank/DDBJ whole genome shotgun (WGS) entry which is preliminary data.</text>
</comment>
<proteinExistence type="predicted"/>
<sequence length="100" mass="11050">MRKTHDSDVLSTAGGGETDDRKHVAQLIYLVGFGLRAPTVLSNLGCIREESRDPSRDDPSPFVTEDERHSMKTYSGKGRLIKTVSARYVGIQSKAITTNR</sequence>
<organism evidence="2 3">
    <name type="scientific">Pleurodeles waltl</name>
    <name type="common">Iberian ribbed newt</name>
    <dbReference type="NCBI Taxonomy" id="8319"/>
    <lineage>
        <taxon>Eukaryota</taxon>
        <taxon>Metazoa</taxon>
        <taxon>Chordata</taxon>
        <taxon>Craniata</taxon>
        <taxon>Vertebrata</taxon>
        <taxon>Euteleostomi</taxon>
        <taxon>Amphibia</taxon>
        <taxon>Batrachia</taxon>
        <taxon>Caudata</taxon>
        <taxon>Salamandroidea</taxon>
        <taxon>Salamandridae</taxon>
        <taxon>Pleurodelinae</taxon>
        <taxon>Pleurodeles</taxon>
    </lineage>
</organism>
<accession>A0AAV7MUA9</accession>
<name>A0AAV7MUA9_PLEWA</name>